<dbReference type="GeneID" id="77600677"/>
<comment type="function">
    <text evidence="1 10">Seems to be required for the assembly of the photosystem I complex.</text>
</comment>
<evidence type="ECO:0000256" key="2">
    <source>
        <dbReference type="ARBA" id="ARBA00008198"/>
    </source>
</evidence>
<evidence type="ECO:0000256" key="5">
    <source>
        <dbReference type="ARBA" id="ARBA00022692"/>
    </source>
</evidence>
<keyword evidence="4 10" id="KW-0602">Photosynthesis</keyword>
<keyword evidence="11" id="KW-0934">Plastid</keyword>
<dbReference type="GO" id="GO:0009535">
    <property type="term" value="C:chloroplast thylakoid membrane"/>
    <property type="evidence" value="ECO:0007669"/>
    <property type="project" value="UniProtKB-SubCell"/>
</dbReference>
<evidence type="ECO:0000256" key="1">
    <source>
        <dbReference type="ARBA" id="ARBA00002862"/>
    </source>
</evidence>
<evidence type="ECO:0000256" key="8">
    <source>
        <dbReference type="ARBA" id="ARBA00023136"/>
    </source>
</evidence>
<dbReference type="AlphaFoldDB" id="A0A8F5VDP6"/>
<evidence type="ECO:0000256" key="6">
    <source>
        <dbReference type="ARBA" id="ARBA00022989"/>
    </source>
</evidence>
<dbReference type="InterPro" id="IPR003359">
    <property type="entry name" value="PSI_Ycf4_assembly"/>
</dbReference>
<evidence type="ECO:0000256" key="7">
    <source>
        <dbReference type="ARBA" id="ARBA00023078"/>
    </source>
</evidence>
<evidence type="ECO:0000313" key="11">
    <source>
        <dbReference type="EMBL" id="QXO88951.1"/>
    </source>
</evidence>
<keyword evidence="7 10" id="KW-0793">Thylakoid</keyword>
<sequence>MDMLSEHLWIEVITGSRKLSTFCWAFFLFLGSLGFLLVGSSSYLGRNLISFFPSEEIIYFPQGIVMSFYGIAGLFISFYLWCAIFWNVGSGYDRFDIKEGTVSMFRWGFPGKNRRIFIRVRIKDIKALRIEVNTGIYTSRILYMDTRYQGLIPLTRPDGNLSTLKIMNRASDLSHFLRVPIKVKQNGRWII</sequence>
<keyword evidence="8 10" id="KW-0472">Membrane</keyword>
<evidence type="ECO:0000256" key="9">
    <source>
        <dbReference type="ARBA" id="ARBA00046286"/>
    </source>
</evidence>
<keyword evidence="6 10" id="KW-1133">Transmembrane helix</keyword>
<dbReference type="HAMAP" id="MF_00437">
    <property type="entry name" value="Ycf4"/>
    <property type="match status" value="1"/>
</dbReference>
<dbReference type="RefSeq" id="YP_010592332.1">
    <property type="nucleotide sequence ID" value="NC_069567.1"/>
</dbReference>
<keyword evidence="11" id="KW-0150">Chloroplast</keyword>
<geneLocation type="chloroplast" evidence="11"/>
<gene>
    <name evidence="10 11" type="primary">ycf4</name>
</gene>
<organism evidence="11">
    <name type="scientific">Dischidia nummularia</name>
    <dbReference type="NCBI Taxonomy" id="1381998"/>
    <lineage>
        <taxon>Eukaryota</taxon>
        <taxon>Viridiplantae</taxon>
        <taxon>Streptophyta</taxon>
        <taxon>Embryophyta</taxon>
        <taxon>Tracheophyta</taxon>
        <taxon>Spermatophyta</taxon>
        <taxon>Magnoliopsida</taxon>
        <taxon>eudicotyledons</taxon>
        <taxon>Gunneridae</taxon>
        <taxon>Pentapetalae</taxon>
        <taxon>asterids</taxon>
        <taxon>lamiids</taxon>
        <taxon>Gentianales</taxon>
        <taxon>Apocynaceae</taxon>
        <taxon>Asclepiadoideae</taxon>
        <taxon>Marsdenieae</taxon>
        <taxon>Dischidia</taxon>
    </lineage>
</organism>
<protein>
    <recommendedName>
        <fullName evidence="3 10">Photosystem I assembly protein Ycf4</fullName>
    </recommendedName>
</protein>
<dbReference type="GO" id="GO:0009522">
    <property type="term" value="C:photosystem I"/>
    <property type="evidence" value="ECO:0007669"/>
    <property type="project" value="InterPro"/>
</dbReference>
<proteinExistence type="inferred from homology"/>
<evidence type="ECO:0000256" key="3">
    <source>
        <dbReference type="ARBA" id="ARBA00015395"/>
    </source>
</evidence>
<keyword evidence="5 10" id="KW-0812">Transmembrane</keyword>
<name>A0A8F5VDP6_9GENT</name>
<feature type="transmembrane region" description="Helical" evidence="10">
    <location>
        <begin position="64"/>
        <end position="88"/>
    </location>
</feature>
<comment type="subcellular location">
    <subcellularLocation>
        <location evidence="9">Plastid thylakoid membrane</location>
        <topology evidence="9">Multi-pass membrane protein</topology>
    </subcellularLocation>
    <subcellularLocation>
        <location evidence="10">Plastid</location>
        <location evidence="10">Chloroplast thylakoid membrane</location>
        <topology evidence="10">Multi-pass membrane protein</topology>
    </subcellularLocation>
</comment>
<feature type="transmembrane region" description="Helical" evidence="10">
    <location>
        <begin position="21"/>
        <end position="44"/>
    </location>
</feature>
<accession>A0A8F5VDP6</accession>
<evidence type="ECO:0000256" key="10">
    <source>
        <dbReference type="HAMAP-Rule" id="MF_00437"/>
    </source>
</evidence>
<dbReference type="PANTHER" id="PTHR33288:SF4">
    <property type="entry name" value="PHOTOSYSTEM I ASSEMBLY PROTEIN YCF4"/>
    <property type="match status" value="1"/>
</dbReference>
<evidence type="ECO:0000256" key="4">
    <source>
        <dbReference type="ARBA" id="ARBA00022531"/>
    </source>
</evidence>
<comment type="similarity">
    <text evidence="2 10">Belongs to the Ycf4 family.</text>
</comment>
<reference evidence="11" key="1">
    <citation type="journal article" date="2021" name="Sci. Rep.">
        <title>Plastome evolution and organisation in the Hoya group (Apocynaceae).</title>
        <authorList>
            <person name="Rodda M."/>
            <person name="Niissalo M.A."/>
        </authorList>
    </citation>
    <scope>NUCLEOTIDE SEQUENCE</scope>
</reference>
<dbReference type="EMBL" id="MW719070">
    <property type="protein sequence ID" value="QXO88951.1"/>
    <property type="molecule type" value="Genomic_DNA"/>
</dbReference>
<dbReference type="PANTHER" id="PTHR33288">
    <property type="match status" value="1"/>
</dbReference>
<dbReference type="Pfam" id="PF02392">
    <property type="entry name" value="Ycf4"/>
    <property type="match status" value="1"/>
</dbReference>
<dbReference type="GO" id="GO:0015979">
    <property type="term" value="P:photosynthesis"/>
    <property type="evidence" value="ECO:0007669"/>
    <property type="project" value="UniProtKB-UniRule"/>
</dbReference>